<organism evidence="5 6">
    <name type="scientific">Thalassotalea euphylliae</name>
    <dbReference type="NCBI Taxonomy" id="1655234"/>
    <lineage>
        <taxon>Bacteria</taxon>
        <taxon>Pseudomonadati</taxon>
        <taxon>Pseudomonadota</taxon>
        <taxon>Gammaproteobacteria</taxon>
        <taxon>Alteromonadales</taxon>
        <taxon>Colwelliaceae</taxon>
        <taxon>Thalassotalea</taxon>
    </lineage>
</organism>
<dbReference type="AlphaFoldDB" id="A0A3E0UDY8"/>
<evidence type="ECO:0000259" key="4">
    <source>
        <dbReference type="Pfam" id="PF15902"/>
    </source>
</evidence>
<evidence type="ECO:0000313" key="6">
    <source>
        <dbReference type="Proteomes" id="UP000256999"/>
    </source>
</evidence>
<dbReference type="InterPro" id="IPR031778">
    <property type="entry name" value="Sortilin_N"/>
</dbReference>
<dbReference type="InterPro" id="IPR036278">
    <property type="entry name" value="Sialidase_sf"/>
</dbReference>
<evidence type="ECO:0000313" key="5">
    <source>
        <dbReference type="EMBL" id="REL35208.1"/>
    </source>
</evidence>
<dbReference type="Gene3D" id="2.130.10.10">
    <property type="entry name" value="YVTN repeat-like/Quinoprotein amine dehydrogenase"/>
    <property type="match status" value="3"/>
</dbReference>
<keyword evidence="3" id="KW-0732">Signal</keyword>
<dbReference type="InterPro" id="IPR015943">
    <property type="entry name" value="WD40/YVTN_repeat-like_dom_sf"/>
</dbReference>
<gene>
    <name evidence="5" type="ORF">DXX92_07455</name>
</gene>
<dbReference type="PANTHER" id="PTHR43739">
    <property type="entry name" value="XYLOGLUCANASE (EUROFUNG)"/>
    <property type="match status" value="1"/>
</dbReference>
<feature type="signal peptide" evidence="3">
    <location>
        <begin position="1"/>
        <end position="21"/>
    </location>
</feature>
<feature type="region of interest" description="Disordered" evidence="2">
    <location>
        <begin position="860"/>
        <end position="884"/>
    </location>
</feature>
<evidence type="ECO:0000256" key="1">
    <source>
        <dbReference type="ARBA" id="ARBA00022737"/>
    </source>
</evidence>
<dbReference type="GO" id="GO:0010411">
    <property type="term" value="P:xyloglucan metabolic process"/>
    <property type="evidence" value="ECO:0007669"/>
    <property type="project" value="TreeGrafter"/>
</dbReference>
<dbReference type="PANTHER" id="PTHR43739:SF5">
    <property type="entry name" value="EXO-ALPHA-SIALIDASE"/>
    <property type="match status" value="1"/>
</dbReference>
<keyword evidence="1" id="KW-0677">Repeat</keyword>
<feature type="domain" description="Sortilin N-terminal" evidence="4">
    <location>
        <begin position="121"/>
        <end position="242"/>
    </location>
</feature>
<accession>A0A3E0UDY8</accession>
<dbReference type="RefSeq" id="WP_115999882.1">
    <property type="nucleotide sequence ID" value="NZ_QUOV01000001.1"/>
</dbReference>
<dbReference type="CDD" id="cd15482">
    <property type="entry name" value="Sialidase_non-viral"/>
    <property type="match status" value="1"/>
</dbReference>
<name>A0A3E0UDY8_9GAMM</name>
<dbReference type="OrthoDB" id="9813892at2"/>
<reference evidence="5 6" key="1">
    <citation type="submission" date="2018-08" db="EMBL/GenBank/DDBJ databases">
        <title>Thalassotalea euphylliae genome.</title>
        <authorList>
            <person name="Summers S."/>
            <person name="Rice S.A."/>
            <person name="Freckelton M.L."/>
            <person name="Nedved B.T."/>
            <person name="Hadfield M.G."/>
        </authorList>
    </citation>
    <scope>NUCLEOTIDE SEQUENCE [LARGE SCALE GENOMIC DNA]</scope>
    <source>
        <strain evidence="5 6">H2</strain>
    </source>
</reference>
<dbReference type="InterPro" id="IPR052025">
    <property type="entry name" value="Xyloglucanase_GH74"/>
</dbReference>
<evidence type="ECO:0000256" key="3">
    <source>
        <dbReference type="SAM" id="SignalP"/>
    </source>
</evidence>
<dbReference type="EMBL" id="QUOV01000001">
    <property type="protein sequence ID" value="REL35208.1"/>
    <property type="molecule type" value="Genomic_DNA"/>
</dbReference>
<protein>
    <recommendedName>
        <fullName evidence="4">Sortilin N-terminal domain-containing protein</fullName>
    </recommendedName>
</protein>
<evidence type="ECO:0000256" key="2">
    <source>
        <dbReference type="SAM" id="MobiDB-lite"/>
    </source>
</evidence>
<feature type="region of interest" description="Disordered" evidence="2">
    <location>
        <begin position="796"/>
        <end position="828"/>
    </location>
</feature>
<proteinExistence type="predicted"/>
<feature type="chain" id="PRO_5017796924" description="Sortilin N-terminal domain-containing protein" evidence="3">
    <location>
        <begin position="22"/>
        <end position="1086"/>
    </location>
</feature>
<dbReference type="SUPFAM" id="SSF110296">
    <property type="entry name" value="Oligoxyloglucan reducing end-specific cellobiohydrolase"/>
    <property type="match status" value="2"/>
</dbReference>
<comment type="caution">
    <text evidence="5">The sequence shown here is derived from an EMBL/GenBank/DDBJ whole genome shotgun (WGS) entry which is preliminary data.</text>
</comment>
<sequence>MKKSLTSLFVSAALFASSSYAAIDTDLLSGIKARHIGPAATSGRISDIEAVPSNPNIIYASAASGGVWKSENAGLNWQPIFDDEEWASTGALAVHPAIPDIVWLGTGEGNVRNSTSIGGGIYKSMDGGKTWQNMGLKTTERINRIALHPTNPDIAYAAAMGTLWSKNEDRGIYKTTDGGKTWQKILYVDNVTGASDIKMDPSNPNKLYASMWQFQRWPDKFESGGPGSGMYVSIDGGETWQQRTSADGLPSGELGRITFDIAESQPNTVYALVEAEKSALLRSDDGGDSWNTVNSEYNVADRPFYYSEIEVDPTNPDIIYNIATFIRRSIDGGKTFSKIDKVDCCATGNTIHIDNHSLWINPKNPEHQILGNDGGIAITQDKGDSWRFVQNLAVSQFYHIRVDDAVPYNVYGGLQDNGSWRGPAEVFHTAGIRNVHWQEVGFGDGFDTMPFPDDVTKGYVQSQGGYLNRYDLVTGEQKLIRPAAPNHDTELRFNWNAGLAQDPFDANTIYYGSQFVHKSTDRGETWQVISKDLSTNNPDWQRYKESGGLTPDVTAAENHTAIITIAPSPIKQGVIWVATDDGRIHVTQDGGDTWKSVEKKARKAPKNAFVPHIQPSLHNPEEAFIVFDNHRRGDMKPYVFKASKYGSKFTNLTAKNIRGYALSVVQDHVDEDLLFLGTELGLYASTNGGDSWFKYDQNVPTVSVMDMAIQQRENDLVLGTHGRSVIVIDDYSPLRGLNEKSFNASLKLLSVGDGQQYVSSRAPSTRFWGDAAYVGDNEVYGVTINVMASGDHLAHPDADKEKARQIAKAKKAADKDSDKKDEKPLSEKARVTVKDANGEVVRTFVTKLKQGVNRIVWGLESDGQGRMPGQEPKEDKDIKPAGPEVIPGKYTIHVKLNDNEFETTAKVLKDPRFTDVTMADMKARYALEHQAVAMYGTLTKAVHALHDSKKDIEVIKAMADKALENIDKAENKDELPASKLAKSADELIKKIGELDKNLRSIPKTTGIVDETYKVTSHVFMAWGYAGGRYGKPSPTAEIYLEKAKIELDKGVGKVNEFIQQDLTEFKQAYQASGLGLLSTTQPIALN</sequence>
<feature type="compositionally biased region" description="Basic and acidic residues" evidence="2">
    <location>
        <begin position="811"/>
        <end position="828"/>
    </location>
</feature>
<dbReference type="SUPFAM" id="SSF50939">
    <property type="entry name" value="Sialidases"/>
    <property type="match status" value="1"/>
</dbReference>
<dbReference type="Proteomes" id="UP000256999">
    <property type="component" value="Unassembled WGS sequence"/>
</dbReference>
<dbReference type="Pfam" id="PF15902">
    <property type="entry name" value="Sortilin-Vps10"/>
    <property type="match status" value="1"/>
</dbReference>